<dbReference type="KEGG" id="pps:100982863"/>
<dbReference type="OMA" id="AWISCIT"/>
<reference evidence="2 3" key="1">
    <citation type="journal article" date="2012" name="Nature">
        <title>The bonobo genome compared with the chimpanzee and human genomes.</title>
        <authorList>
            <person name="Prufer K."/>
            <person name="Munch K."/>
            <person name="Hellmann I."/>
            <person name="Akagi K."/>
            <person name="Miller J.R."/>
            <person name="Walenz B."/>
            <person name="Koren S."/>
            <person name="Sutton G."/>
            <person name="Kodira C."/>
            <person name="Winer R."/>
            <person name="Knight J.R."/>
            <person name="Mullikin J.C."/>
            <person name="Meader S.J."/>
            <person name="Ponting C.P."/>
            <person name="Lunter G."/>
            <person name="Higashino S."/>
            <person name="Hobolth A."/>
            <person name="Dutheil J."/>
            <person name="Karakoc E."/>
            <person name="Alkan C."/>
            <person name="Sajjadian S."/>
            <person name="Catacchio C.R."/>
            <person name="Ventura M."/>
            <person name="Marques-Bonet T."/>
            <person name="Eichler E.E."/>
            <person name="Andre C."/>
            <person name="Atencia R."/>
            <person name="Mugisha L."/>
            <person name="Junhold J."/>
            <person name="Patterson N."/>
            <person name="Siebauer M."/>
            <person name="Good J.M."/>
            <person name="Fischer A."/>
            <person name="Ptak S.E."/>
            <person name="Lachmann M."/>
            <person name="Symer D.E."/>
            <person name="Mailund T."/>
            <person name="Schierup M.H."/>
            <person name="Andres A.M."/>
            <person name="Kelso J."/>
            <person name="Paabo S."/>
        </authorList>
    </citation>
    <scope>NUCLEOTIDE SEQUENCE [LARGE SCALE GENOMIC DNA]</scope>
</reference>
<name>A0A2R9BAA6_PANPA</name>
<evidence type="ECO:0000313" key="2">
    <source>
        <dbReference type="Ensembl" id="ENSPPAP00000026027.1"/>
    </source>
</evidence>
<sequence length="179" mass="19684">MELQGAQEDLGISLSSPRRNHETRPGSKAKGRSSICLQASVWMAGGKLRLRASEHLTQGHQQELRDWNLGEDASLLFSKSPFGAGKLIQAPAHVFRQCWVQGNAWISCITKFDSKRSPEVASSPSYLTVPCRSPLPVFLRPSDRCVCGGCYLGKSTRRRACQSLLSDPLGVTFPTQTRP</sequence>
<dbReference type="Ensembl" id="ENSPPAT00000048859.1">
    <property type="protein sequence ID" value="ENSPPAP00000026027.1"/>
    <property type="gene ID" value="ENSPPAG00000036138.1"/>
</dbReference>
<evidence type="ECO:0000313" key="3">
    <source>
        <dbReference type="Proteomes" id="UP000240080"/>
    </source>
</evidence>
<protein>
    <submittedName>
        <fullName evidence="2">Uncharacterized protein</fullName>
    </submittedName>
</protein>
<dbReference type="EMBL" id="AJFE02056729">
    <property type="status" value="NOT_ANNOTATED_CDS"/>
    <property type="molecule type" value="Genomic_DNA"/>
</dbReference>
<dbReference type="RefSeq" id="XP_003816747.1">
    <property type="nucleotide sequence ID" value="XM_003816699.1"/>
</dbReference>
<dbReference type="Proteomes" id="UP000240080">
    <property type="component" value="Chromosome 15"/>
</dbReference>
<proteinExistence type="predicted"/>
<dbReference type="CTD" id="400359"/>
<dbReference type="AlphaFoldDB" id="A0A2R9BAA6"/>
<dbReference type="GeneTree" id="ENSGT00530000065235"/>
<reference evidence="2" key="2">
    <citation type="submission" date="2025-08" db="UniProtKB">
        <authorList>
            <consortium name="Ensembl"/>
        </authorList>
    </citation>
    <scope>IDENTIFICATION</scope>
</reference>
<evidence type="ECO:0000256" key="1">
    <source>
        <dbReference type="SAM" id="MobiDB-lite"/>
    </source>
</evidence>
<reference evidence="2" key="3">
    <citation type="submission" date="2025-09" db="UniProtKB">
        <authorList>
            <consortium name="Ensembl"/>
        </authorList>
    </citation>
    <scope>IDENTIFICATION</scope>
</reference>
<dbReference type="GeneID" id="100982863"/>
<organism evidence="2 3">
    <name type="scientific">Pan paniscus</name>
    <name type="common">Pygmy chimpanzee</name>
    <name type="synonym">Bonobo</name>
    <dbReference type="NCBI Taxonomy" id="9597"/>
    <lineage>
        <taxon>Eukaryota</taxon>
        <taxon>Metazoa</taxon>
        <taxon>Chordata</taxon>
        <taxon>Craniata</taxon>
        <taxon>Vertebrata</taxon>
        <taxon>Euteleostomi</taxon>
        <taxon>Mammalia</taxon>
        <taxon>Eutheria</taxon>
        <taxon>Euarchontoglires</taxon>
        <taxon>Primates</taxon>
        <taxon>Haplorrhini</taxon>
        <taxon>Catarrhini</taxon>
        <taxon>Hominidae</taxon>
        <taxon>Pan</taxon>
    </lineage>
</organism>
<feature type="region of interest" description="Disordered" evidence="1">
    <location>
        <begin position="1"/>
        <end position="32"/>
    </location>
</feature>
<accession>A0A2R9BAA6</accession>
<dbReference type="Pfam" id="PF17711">
    <property type="entry name" value="DUF5556"/>
    <property type="match status" value="1"/>
</dbReference>
<dbReference type="InterPro" id="IPR040670">
    <property type="entry name" value="DUF5556"/>
</dbReference>
<keyword evidence="3" id="KW-1185">Reference proteome</keyword>